<dbReference type="PIRSF" id="PIRSF039090">
    <property type="entry name" value="Flis"/>
    <property type="match status" value="1"/>
</dbReference>
<keyword evidence="4 6" id="KW-1005">Bacterial flagellum biogenesis</keyword>
<dbReference type="CDD" id="cd16098">
    <property type="entry name" value="FliS"/>
    <property type="match status" value="1"/>
</dbReference>
<accession>A0A369UH02</accession>
<evidence type="ECO:0000256" key="3">
    <source>
        <dbReference type="ARBA" id="ARBA00022490"/>
    </source>
</evidence>
<reference evidence="7 8" key="1">
    <citation type="submission" date="2018-07" db="EMBL/GenBank/DDBJ databases">
        <title>Dyella tabacisoli L4-6T, whole genome shotgun sequence.</title>
        <authorList>
            <person name="Zhou X.-K."/>
            <person name="Li W.-J."/>
            <person name="Duan Y.-Q."/>
        </authorList>
    </citation>
    <scope>NUCLEOTIDE SEQUENCE [LARGE SCALE GENOMIC DNA]</scope>
    <source>
        <strain evidence="7 8">L4-6</strain>
    </source>
</reference>
<dbReference type="OrthoDB" id="9792010at2"/>
<dbReference type="GO" id="GO:0071973">
    <property type="term" value="P:bacterial-type flagellum-dependent cell motility"/>
    <property type="evidence" value="ECO:0007669"/>
    <property type="project" value="TreeGrafter"/>
</dbReference>
<dbReference type="NCBIfam" id="TIGR00208">
    <property type="entry name" value="fliS"/>
    <property type="match status" value="1"/>
</dbReference>
<comment type="subcellular location">
    <subcellularLocation>
        <location evidence="1 6">Cytoplasm</location>
        <location evidence="1 6">Cytosol</location>
    </subcellularLocation>
</comment>
<dbReference type="Gene3D" id="1.20.120.340">
    <property type="entry name" value="Flagellar protein FliS"/>
    <property type="match status" value="1"/>
</dbReference>
<evidence type="ECO:0000313" key="7">
    <source>
        <dbReference type="EMBL" id="RDD79757.1"/>
    </source>
</evidence>
<dbReference type="InterPro" id="IPR036584">
    <property type="entry name" value="FliS_sf"/>
</dbReference>
<keyword evidence="7" id="KW-0282">Flagellum</keyword>
<sequence>MAFGYGAGAYQQVRSHGGVEQADPHGLITLLMDGALDRLLKARGYMQHGEVAAKGETITRCIDIIGALRDSLDHTVDADFSGRLDSLYEYMGRRLLHANANNDLSALDEVSKLLQPIRDSWVRIPADARQRPAAQSAAE</sequence>
<dbReference type="SUPFAM" id="SSF101116">
    <property type="entry name" value="Flagellar export chaperone FliS"/>
    <property type="match status" value="1"/>
</dbReference>
<dbReference type="PANTHER" id="PTHR34773">
    <property type="entry name" value="FLAGELLAR SECRETION CHAPERONE FLIS"/>
    <property type="match status" value="1"/>
</dbReference>
<protein>
    <recommendedName>
        <fullName evidence="6">Flagellar secretion chaperone FliS</fullName>
    </recommendedName>
</protein>
<dbReference type="InterPro" id="IPR003713">
    <property type="entry name" value="FliS"/>
</dbReference>
<gene>
    <name evidence="7" type="primary">fliS</name>
    <name evidence="7" type="ORF">DVJ77_20735</name>
</gene>
<dbReference type="Pfam" id="PF02561">
    <property type="entry name" value="FliS"/>
    <property type="match status" value="1"/>
</dbReference>
<dbReference type="Proteomes" id="UP000253782">
    <property type="component" value="Unassembled WGS sequence"/>
</dbReference>
<dbReference type="EMBL" id="QQAH01000026">
    <property type="protein sequence ID" value="RDD79757.1"/>
    <property type="molecule type" value="Genomic_DNA"/>
</dbReference>
<dbReference type="RefSeq" id="WP_114847445.1">
    <property type="nucleotide sequence ID" value="NZ_JBHSPE010000001.1"/>
</dbReference>
<evidence type="ECO:0000256" key="6">
    <source>
        <dbReference type="PIRNR" id="PIRNR039090"/>
    </source>
</evidence>
<organism evidence="7 8">
    <name type="scientific">Dyella tabacisoli</name>
    <dbReference type="NCBI Taxonomy" id="2282381"/>
    <lineage>
        <taxon>Bacteria</taxon>
        <taxon>Pseudomonadati</taxon>
        <taxon>Pseudomonadota</taxon>
        <taxon>Gammaproteobacteria</taxon>
        <taxon>Lysobacterales</taxon>
        <taxon>Rhodanobacteraceae</taxon>
        <taxon>Dyella</taxon>
    </lineage>
</organism>
<proteinExistence type="inferred from homology"/>
<evidence type="ECO:0000313" key="8">
    <source>
        <dbReference type="Proteomes" id="UP000253782"/>
    </source>
</evidence>
<keyword evidence="3 6" id="KW-0963">Cytoplasm</keyword>
<name>A0A369UH02_9GAMM</name>
<dbReference type="GO" id="GO:0044780">
    <property type="term" value="P:bacterial-type flagellum assembly"/>
    <property type="evidence" value="ECO:0007669"/>
    <property type="project" value="InterPro"/>
</dbReference>
<keyword evidence="5" id="KW-0143">Chaperone</keyword>
<comment type="caution">
    <text evidence="7">The sequence shown here is derived from an EMBL/GenBank/DDBJ whole genome shotgun (WGS) entry which is preliminary data.</text>
</comment>
<comment type="similarity">
    <text evidence="2 6">Belongs to the FliS family.</text>
</comment>
<keyword evidence="7" id="KW-0969">Cilium</keyword>
<evidence type="ECO:0000256" key="4">
    <source>
        <dbReference type="ARBA" id="ARBA00022795"/>
    </source>
</evidence>
<evidence type="ECO:0000256" key="5">
    <source>
        <dbReference type="ARBA" id="ARBA00023186"/>
    </source>
</evidence>
<keyword evidence="7" id="KW-0966">Cell projection</keyword>
<evidence type="ECO:0000256" key="1">
    <source>
        <dbReference type="ARBA" id="ARBA00004514"/>
    </source>
</evidence>
<dbReference type="PANTHER" id="PTHR34773:SF1">
    <property type="entry name" value="FLAGELLAR SECRETION CHAPERONE FLIS"/>
    <property type="match status" value="1"/>
</dbReference>
<keyword evidence="8" id="KW-1185">Reference proteome</keyword>
<dbReference type="AlphaFoldDB" id="A0A369UH02"/>
<dbReference type="GO" id="GO:0005829">
    <property type="term" value="C:cytosol"/>
    <property type="evidence" value="ECO:0007669"/>
    <property type="project" value="UniProtKB-SubCell"/>
</dbReference>
<evidence type="ECO:0000256" key="2">
    <source>
        <dbReference type="ARBA" id="ARBA00008787"/>
    </source>
</evidence>